<dbReference type="InterPro" id="IPR012677">
    <property type="entry name" value="Nucleotide-bd_a/b_plait_sf"/>
</dbReference>
<evidence type="ECO:0000259" key="4">
    <source>
        <dbReference type="PROSITE" id="PS50102"/>
    </source>
</evidence>
<proteinExistence type="predicted"/>
<sequence>MKKRYMLVNLHPAKKRGKELKEEAKLFTNVYVKNFGEDMTDDRLREMFEKYGTIASQKVMIRDDGKSRGFAEGKCMLDGRKRRQPTQELKRKFEQLKLERLNRYRGVNL</sequence>
<dbReference type="Proteomes" id="UP000655588">
    <property type="component" value="Unassembled WGS sequence"/>
</dbReference>
<dbReference type="EMBL" id="WNWW01000040">
    <property type="protein sequence ID" value="KAF3430551.1"/>
    <property type="molecule type" value="Genomic_DNA"/>
</dbReference>
<dbReference type="InterPro" id="IPR035979">
    <property type="entry name" value="RBD_domain_sf"/>
</dbReference>
<reference evidence="5" key="1">
    <citation type="submission" date="2019-11" db="EMBL/GenBank/DDBJ databases">
        <title>The nuclear and mitochondrial genomes of Frieseomelitta varia - a highly eusocial stingless bee (Meliponini) with a permanently sterile worker caste.</title>
        <authorList>
            <person name="Freitas F.C.P."/>
            <person name="Lourenco A.P."/>
            <person name="Nunes F.M.F."/>
            <person name="Paschoal A.R."/>
            <person name="Abreu F.C.P."/>
            <person name="Barbin F.O."/>
            <person name="Bataglia L."/>
            <person name="Cardoso-Junior C.A.M."/>
            <person name="Cervoni M.S."/>
            <person name="Silva S.R."/>
            <person name="Dalarmi F."/>
            <person name="Del Lama M.A."/>
            <person name="Depintor T.S."/>
            <person name="Ferreira K.M."/>
            <person name="Goria P.S."/>
            <person name="Jaskot M.C."/>
            <person name="Lago D.C."/>
            <person name="Luna-Lucena D."/>
            <person name="Moda L.M."/>
            <person name="Nascimento L."/>
            <person name="Pedrino M."/>
            <person name="Rabico F.O."/>
            <person name="Sanches F.C."/>
            <person name="Santos D.E."/>
            <person name="Santos C.G."/>
            <person name="Vieira J."/>
            <person name="Lopes T.F."/>
            <person name="Barchuk A.R."/>
            <person name="Hartfelder K."/>
            <person name="Simoes Z.L.P."/>
            <person name="Bitondi M.M.G."/>
            <person name="Pinheiro D.G."/>
        </authorList>
    </citation>
    <scope>NUCLEOTIDE SEQUENCE</scope>
    <source>
        <strain evidence="5">USP_RPSP 00005682</strain>
        <tissue evidence="5">Whole individual</tissue>
    </source>
</reference>
<organism evidence="5 6">
    <name type="scientific">Frieseomelitta varia</name>
    <dbReference type="NCBI Taxonomy" id="561572"/>
    <lineage>
        <taxon>Eukaryota</taxon>
        <taxon>Metazoa</taxon>
        <taxon>Ecdysozoa</taxon>
        <taxon>Arthropoda</taxon>
        <taxon>Hexapoda</taxon>
        <taxon>Insecta</taxon>
        <taxon>Pterygota</taxon>
        <taxon>Neoptera</taxon>
        <taxon>Endopterygota</taxon>
        <taxon>Hymenoptera</taxon>
        <taxon>Apocrita</taxon>
        <taxon>Aculeata</taxon>
        <taxon>Apoidea</taxon>
        <taxon>Anthophila</taxon>
        <taxon>Apidae</taxon>
        <taxon>Frieseomelitta</taxon>
    </lineage>
</organism>
<protein>
    <recommendedName>
        <fullName evidence="4">RRM domain-containing protein</fullName>
    </recommendedName>
</protein>
<evidence type="ECO:0000313" key="5">
    <source>
        <dbReference type="EMBL" id="KAF3430551.1"/>
    </source>
</evidence>
<accession>A0A833SF39</accession>
<dbReference type="Pfam" id="PF00076">
    <property type="entry name" value="RRM_1"/>
    <property type="match status" value="1"/>
</dbReference>
<dbReference type="PROSITE" id="PS50102">
    <property type="entry name" value="RRM"/>
    <property type="match status" value="1"/>
</dbReference>
<dbReference type="AlphaFoldDB" id="A0A833SF39"/>
<dbReference type="InterPro" id="IPR000504">
    <property type="entry name" value="RRM_dom"/>
</dbReference>
<comment type="caution">
    <text evidence="5">The sequence shown here is derived from an EMBL/GenBank/DDBJ whole genome shotgun (WGS) entry which is preliminary data.</text>
</comment>
<keyword evidence="1" id="KW-0677">Repeat</keyword>
<gene>
    <name evidence="5" type="ORF">E2986_12587</name>
</gene>
<dbReference type="Gene3D" id="3.30.70.330">
    <property type="match status" value="1"/>
</dbReference>
<name>A0A833SF39_9HYME</name>
<evidence type="ECO:0000256" key="2">
    <source>
        <dbReference type="ARBA" id="ARBA00022884"/>
    </source>
</evidence>
<feature type="domain" description="RRM" evidence="4">
    <location>
        <begin position="28"/>
        <end position="71"/>
    </location>
</feature>
<dbReference type="GO" id="GO:0003723">
    <property type="term" value="F:RNA binding"/>
    <property type="evidence" value="ECO:0007669"/>
    <property type="project" value="UniProtKB-UniRule"/>
</dbReference>
<evidence type="ECO:0000313" key="6">
    <source>
        <dbReference type="Proteomes" id="UP000655588"/>
    </source>
</evidence>
<evidence type="ECO:0000256" key="3">
    <source>
        <dbReference type="PROSITE-ProRule" id="PRU00176"/>
    </source>
</evidence>
<keyword evidence="6" id="KW-1185">Reference proteome</keyword>
<evidence type="ECO:0000256" key="1">
    <source>
        <dbReference type="ARBA" id="ARBA00022737"/>
    </source>
</evidence>
<keyword evidence="2 3" id="KW-0694">RNA-binding</keyword>
<dbReference type="SUPFAM" id="SSF54928">
    <property type="entry name" value="RNA-binding domain, RBD"/>
    <property type="match status" value="1"/>
</dbReference>
<dbReference type="PANTHER" id="PTHR24012">
    <property type="entry name" value="RNA BINDING PROTEIN"/>
    <property type="match status" value="1"/>
</dbReference>